<name>A0AAD3DX67_9CHLO</name>
<dbReference type="AlphaFoldDB" id="A0AAD3DX67"/>
<comment type="caution">
    <text evidence="2">The sequence shown here is derived from an EMBL/GenBank/DDBJ whole genome shotgun (WGS) entry which is preliminary data.</text>
</comment>
<evidence type="ECO:0000313" key="2">
    <source>
        <dbReference type="EMBL" id="GFR48387.1"/>
    </source>
</evidence>
<gene>
    <name evidence="2" type="ORF">Agub_g10279</name>
</gene>
<evidence type="ECO:0000313" key="3">
    <source>
        <dbReference type="Proteomes" id="UP001054857"/>
    </source>
</evidence>
<accession>A0AAD3DX67</accession>
<organism evidence="2 3">
    <name type="scientific">Astrephomene gubernaculifera</name>
    <dbReference type="NCBI Taxonomy" id="47775"/>
    <lineage>
        <taxon>Eukaryota</taxon>
        <taxon>Viridiplantae</taxon>
        <taxon>Chlorophyta</taxon>
        <taxon>core chlorophytes</taxon>
        <taxon>Chlorophyceae</taxon>
        <taxon>CS clade</taxon>
        <taxon>Chlamydomonadales</taxon>
        <taxon>Astrephomenaceae</taxon>
        <taxon>Astrephomene</taxon>
    </lineage>
</organism>
<proteinExistence type="predicted"/>
<feature type="non-terminal residue" evidence="2">
    <location>
        <position position="317"/>
    </location>
</feature>
<keyword evidence="3" id="KW-1185">Reference proteome</keyword>
<sequence length="317" mass="32095">GLGGGIMGLHARGGGAAAAAASMLAARAAAAGAHGAARLGPSKVPLPKIIALAPGALPTPTLTSSSSSAALLSGGKAALAGLVGGLASVAVAAGRTLGLPRLGCEWPWMHRPEVGSLPFSGRHIPPWSHLDGEVWAVYNSSTAAGSAAVSSSSSRLGGGSGGNSSSGSGGLSCEWLAWAHHGCLHGPTHLERRGHGHANPHPAARMLLSIEMEHLLQQLPPEHRTPRPPGPDGAGGNTLAVPPGASAGSDGVYEVRLTQLAEALSRLAPELPVVWLEQPMRVTDLTGPLAAAHQHWSTHCCGMSWPRSVNHICFGRY</sequence>
<reference evidence="2 3" key="1">
    <citation type="journal article" date="2021" name="Sci. Rep.">
        <title>Genome sequencing of the multicellular alga Astrephomene provides insights into convergent evolution of germ-soma differentiation.</title>
        <authorList>
            <person name="Yamashita S."/>
            <person name="Yamamoto K."/>
            <person name="Matsuzaki R."/>
            <person name="Suzuki S."/>
            <person name="Yamaguchi H."/>
            <person name="Hirooka S."/>
            <person name="Minakuchi Y."/>
            <person name="Miyagishima S."/>
            <person name="Kawachi M."/>
            <person name="Toyoda A."/>
            <person name="Nozaki H."/>
        </authorList>
    </citation>
    <scope>NUCLEOTIDE SEQUENCE [LARGE SCALE GENOMIC DNA]</scope>
    <source>
        <strain evidence="2 3">NIES-4017</strain>
    </source>
</reference>
<dbReference type="EMBL" id="BMAR01000023">
    <property type="protein sequence ID" value="GFR48387.1"/>
    <property type="molecule type" value="Genomic_DNA"/>
</dbReference>
<dbReference type="Proteomes" id="UP001054857">
    <property type="component" value="Unassembled WGS sequence"/>
</dbReference>
<feature type="region of interest" description="Disordered" evidence="1">
    <location>
        <begin position="220"/>
        <end position="245"/>
    </location>
</feature>
<evidence type="ECO:0000256" key="1">
    <source>
        <dbReference type="SAM" id="MobiDB-lite"/>
    </source>
</evidence>
<protein>
    <submittedName>
        <fullName evidence="2">Uncharacterized protein</fullName>
    </submittedName>
</protein>